<comment type="subunit">
    <text evidence="2">Homodimer.</text>
</comment>
<evidence type="ECO:0000256" key="3">
    <source>
        <dbReference type="ARBA" id="ARBA00022576"/>
    </source>
</evidence>
<keyword evidence="4" id="KW-0808">Transferase</keyword>
<protein>
    <recommendedName>
        <fullName evidence="9">alanine transaminase</fullName>
        <ecNumber evidence="9">2.6.1.2</ecNumber>
    </recommendedName>
</protein>
<dbReference type="InterPro" id="IPR015422">
    <property type="entry name" value="PyrdxlP-dep_Trfase_small"/>
</dbReference>
<dbReference type="InterPro" id="IPR004839">
    <property type="entry name" value="Aminotransferase_I/II_large"/>
</dbReference>
<evidence type="ECO:0000313" key="11">
    <source>
        <dbReference type="EMBL" id="KAH6821839.1"/>
    </source>
</evidence>
<keyword evidence="5" id="KW-0663">Pyridoxal phosphate</keyword>
<accession>A0AAD4IV28</accession>
<dbReference type="Pfam" id="PF00155">
    <property type="entry name" value="Aminotran_1_2"/>
    <property type="match status" value="1"/>
</dbReference>
<dbReference type="FunFam" id="3.90.1150.10:FF:000140">
    <property type="entry name" value="alanine aminotransferase 1"/>
    <property type="match status" value="1"/>
</dbReference>
<sequence>MRKFAAEKSKKLLAHRKIFAAVLQNPTVSFNSSLSSAHSQNYLPHSSFLPRFLSSTAANPIAPSESMASDYSSTPVKIDSINPKVLECEYAVRGEIVNLAQKIQEELKVNPDSHPFDEIIYCNIGNPQSLGQQPITFFREVLALCDHPSILDRAETQGLFSADSIERAFQILDQIPGRATGAYSHSQGIKGLRDTICAGIEARDGFPADPNDIFLTDGASPAVHMMMQLLISSKNDGILCPIPQYPLYSASIALHGGSLVPYYLDEAMGWGMEVSELKNQLETARSKGINVRALVVINPGNPTGQVLAESNQQQIVDFCKKEGLVLLADEVYQENIYVPDKQFHSFKKVARSMGYGEKDISLVSFQSVSKGYYGECGKRGGYMEVTGFAPEIREQIYKVASVNLCSNISGQILASLVMNPPKVGDESYESYTAERDAILSSLARRAQTLEDALNGLEGVTCNRAEGAMYLFPRIQLPNKAIEAAKSVNTAPDAFYARRLLNATGVVVVPGSGFGQVPGTWHFRCTILPQEDRIPAIVTRLTEFHQAFMDEYRD</sequence>
<keyword evidence="12" id="KW-1185">Reference proteome</keyword>
<dbReference type="GO" id="GO:0004021">
    <property type="term" value="F:L-alanine:2-oxoglutarate aminotransferase activity"/>
    <property type="evidence" value="ECO:0007669"/>
    <property type="project" value="UniProtKB-EC"/>
</dbReference>
<reference evidence="11 12" key="1">
    <citation type="journal article" date="2021" name="Nat. Commun.">
        <title>Incipient diploidization of the medicinal plant Perilla within 10,000 years.</title>
        <authorList>
            <person name="Zhang Y."/>
            <person name="Shen Q."/>
            <person name="Leng L."/>
            <person name="Zhang D."/>
            <person name="Chen S."/>
            <person name="Shi Y."/>
            <person name="Ning Z."/>
            <person name="Chen S."/>
        </authorList>
    </citation>
    <scope>NUCLEOTIDE SEQUENCE [LARGE SCALE GENOMIC DNA]</scope>
    <source>
        <strain evidence="12">cv. PC099</strain>
    </source>
</reference>
<dbReference type="SUPFAM" id="SSF53383">
    <property type="entry name" value="PLP-dependent transferases"/>
    <property type="match status" value="1"/>
</dbReference>
<comment type="pathway">
    <text evidence="6">Amino-acid degradation; L-alanine degradation via transaminase pathway; pyruvate from L-alanine: step 1/1.</text>
</comment>
<evidence type="ECO:0000256" key="8">
    <source>
        <dbReference type="ARBA" id="ARBA00025785"/>
    </source>
</evidence>
<dbReference type="EMBL" id="SDAM02001843">
    <property type="protein sequence ID" value="KAH6821839.1"/>
    <property type="molecule type" value="Genomic_DNA"/>
</dbReference>
<dbReference type="FunFam" id="1.10.287.1970:FF:000001">
    <property type="entry name" value="Alanine aminotransferase 2"/>
    <property type="match status" value="1"/>
</dbReference>
<name>A0AAD4IV28_PERFH</name>
<dbReference type="Gene3D" id="1.10.287.1970">
    <property type="match status" value="1"/>
</dbReference>
<comment type="pathway">
    <text evidence="7">Photosynthesis; C4 acid pathway.</text>
</comment>
<evidence type="ECO:0000256" key="2">
    <source>
        <dbReference type="ARBA" id="ARBA00011738"/>
    </source>
</evidence>
<organism evidence="11 12">
    <name type="scientific">Perilla frutescens var. hirtella</name>
    <name type="common">Perilla citriodora</name>
    <name type="synonym">Perilla setoyensis</name>
    <dbReference type="NCBI Taxonomy" id="608512"/>
    <lineage>
        <taxon>Eukaryota</taxon>
        <taxon>Viridiplantae</taxon>
        <taxon>Streptophyta</taxon>
        <taxon>Embryophyta</taxon>
        <taxon>Tracheophyta</taxon>
        <taxon>Spermatophyta</taxon>
        <taxon>Magnoliopsida</taxon>
        <taxon>eudicotyledons</taxon>
        <taxon>Gunneridae</taxon>
        <taxon>Pentapetalae</taxon>
        <taxon>asterids</taxon>
        <taxon>lamiids</taxon>
        <taxon>Lamiales</taxon>
        <taxon>Lamiaceae</taxon>
        <taxon>Nepetoideae</taxon>
        <taxon>Elsholtzieae</taxon>
        <taxon>Perilla</taxon>
    </lineage>
</organism>
<evidence type="ECO:0000256" key="9">
    <source>
        <dbReference type="ARBA" id="ARBA00026106"/>
    </source>
</evidence>
<dbReference type="GO" id="GO:0030170">
    <property type="term" value="F:pyridoxal phosphate binding"/>
    <property type="evidence" value="ECO:0007669"/>
    <property type="project" value="InterPro"/>
</dbReference>
<feature type="domain" description="Aminotransferase class I/classII large" evidence="10">
    <location>
        <begin position="178"/>
        <end position="529"/>
    </location>
</feature>
<evidence type="ECO:0000256" key="1">
    <source>
        <dbReference type="ARBA" id="ARBA00001933"/>
    </source>
</evidence>
<evidence type="ECO:0000256" key="5">
    <source>
        <dbReference type="ARBA" id="ARBA00022898"/>
    </source>
</evidence>
<evidence type="ECO:0000256" key="4">
    <source>
        <dbReference type="ARBA" id="ARBA00022679"/>
    </source>
</evidence>
<dbReference type="EC" id="2.6.1.2" evidence="9"/>
<dbReference type="Gene3D" id="3.90.1150.10">
    <property type="entry name" value="Aspartate Aminotransferase, domain 1"/>
    <property type="match status" value="1"/>
</dbReference>
<comment type="cofactor">
    <cofactor evidence="1">
        <name>pyridoxal 5'-phosphate</name>
        <dbReference type="ChEBI" id="CHEBI:597326"/>
    </cofactor>
</comment>
<dbReference type="InterPro" id="IPR015421">
    <property type="entry name" value="PyrdxlP-dep_Trfase_major"/>
</dbReference>
<evidence type="ECO:0000313" key="12">
    <source>
        <dbReference type="Proteomes" id="UP001190926"/>
    </source>
</evidence>
<evidence type="ECO:0000256" key="6">
    <source>
        <dbReference type="ARBA" id="ARBA00025708"/>
    </source>
</evidence>
<evidence type="ECO:0000256" key="7">
    <source>
        <dbReference type="ARBA" id="ARBA00025709"/>
    </source>
</evidence>
<comment type="caution">
    <text evidence="11">The sequence shown here is derived from an EMBL/GenBank/DDBJ whole genome shotgun (WGS) entry which is preliminary data.</text>
</comment>
<dbReference type="CDD" id="cd00609">
    <property type="entry name" value="AAT_like"/>
    <property type="match status" value="1"/>
</dbReference>
<keyword evidence="3 11" id="KW-0032">Aminotransferase</keyword>
<dbReference type="PANTHER" id="PTHR11751:SF29">
    <property type="entry name" value="ALANINE TRANSAMINASE"/>
    <property type="match status" value="1"/>
</dbReference>
<dbReference type="PANTHER" id="PTHR11751">
    <property type="entry name" value="ALANINE AMINOTRANSFERASE"/>
    <property type="match status" value="1"/>
</dbReference>
<comment type="similarity">
    <text evidence="8">Belongs to the class-I pyridoxal-phosphate-dependent aminotransferase family. Alanine aminotransferase subfamily.</text>
</comment>
<dbReference type="InterPro" id="IPR015424">
    <property type="entry name" value="PyrdxlP-dep_Trfase"/>
</dbReference>
<proteinExistence type="inferred from homology"/>
<dbReference type="Gene3D" id="3.40.640.10">
    <property type="entry name" value="Type I PLP-dependent aspartate aminotransferase-like (Major domain)"/>
    <property type="match status" value="1"/>
</dbReference>
<dbReference type="Proteomes" id="UP001190926">
    <property type="component" value="Unassembled WGS sequence"/>
</dbReference>
<dbReference type="InterPro" id="IPR045088">
    <property type="entry name" value="ALAT1/2-like"/>
</dbReference>
<gene>
    <name evidence="11" type="ORF">C2S53_008444</name>
</gene>
<dbReference type="AlphaFoldDB" id="A0AAD4IV28"/>
<evidence type="ECO:0000259" key="10">
    <source>
        <dbReference type="Pfam" id="PF00155"/>
    </source>
</evidence>
<dbReference type="FunFam" id="3.40.640.10:FF:000012">
    <property type="entry name" value="alanine aminotransferase 2"/>
    <property type="match status" value="1"/>
</dbReference>